<feature type="transmembrane region" description="Helical" evidence="8">
    <location>
        <begin position="226"/>
        <end position="244"/>
    </location>
</feature>
<dbReference type="CDD" id="cd06853">
    <property type="entry name" value="GT_WecA_like"/>
    <property type="match status" value="1"/>
</dbReference>
<feature type="transmembrane region" description="Helical" evidence="8">
    <location>
        <begin position="12"/>
        <end position="37"/>
    </location>
</feature>
<keyword evidence="7" id="KW-0479">Metal-binding</keyword>
<keyword evidence="2" id="KW-1003">Cell membrane</keyword>
<evidence type="ECO:0000313" key="10">
    <source>
        <dbReference type="Proteomes" id="UP000267585"/>
    </source>
</evidence>
<feature type="transmembrane region" description="Helical" evidence="8">
    <location>
        <begin position="147"/>
        <end position="168"/>
    </location>
</feature>
<sequence>MAYLYDLFTNRYFLALTAIFLPLLLSLRLYPVIILLVRSKNLMDEPVDRSTHTSKTPTLGGVAIFIAYSISLILLTLMIQTQQGEMARLLAILGATNILMFLGIKDDLIGLSPKKKFSIQFFAAAIIVFATDLRIVSFFGLFGLYELPYIISVLFTIFVFILVINAFNLIDGIDGLAGSVGIISSLAFAYFSFLNGRTTMLLVSLVLVGSLIGFLIFNISKNRKIFMGDSGSMFVGFLLAYQAISLMDFHSFGTTATVQLEAPIMAMAILSYPLLDTLRVFIIRISQKRSPFSADRNHIHHKLLDLGLSHKKASLTIVGINITIIALAYGVQDLNINLQLFILLLCTPLFYIGPWQLRNRGRNSKQTMSRKRKLATFRAFLNSFLG</sequence>
<evidence type="ECO:0000256" key="8">
    <source>
        <dbReference type="SAM" id="Phobius"/>
    </source>
</evidence>
<dbReference type="PANTHER" id="PTHR22926:SF3">
    <property type="entry name" value="UNDECAPRENYL-PHOSPHATE ALPHA-N-ACETYLGLUCOSAMINYL 1-PHOSPHATE TRANSFERASE"/>
    <property type="match status" value="1"/>
</dbReference>
<keyword evidence="5 8" id="KW-1133">Transmembrane helix</keyword>
<comment type="cofactor">
    <cofactor evidence="7">
        <name>Mg(2+)</name>
        <dbReference type="ChEBI" id="CHEBI:18420"/>
    </cofactor>
</comment>
<comment type="caution">
    <text evidence="9">The sequence shown here is derived from an EMBL/GenBank/DDBJ whole genome shotgun (WGS) entry which is preliminary data.</text>
</comment>
<evidence type="ECO:0000256" key="7">
    <source>
        <dbReference type="PIRSR" id="PIRSR600715-1"/>
    </source>
</evidence>
<dbReference type="EMBL" id="RQPJ01000021">
    <property type="protein sequence ID" value="RTE51735.1"/>
    <property type="molecule type" value="Genomic_DNA"/>
</dbReference>
<evidence type="ECO:0000256" key="6">
    <source>
        <dbReference type="ARBA" id="ARBA00023136"/>
    </source>
</evidence>
<proteinExistence type="predicted"/>
<dbReference type="RefSeq" id="WP_126163420.1">
    <property type="nucleotide sequence ID" value="NZ_RQPJ01000021.1"/>
</dbReference>
<evidence type="ECO:0000256" key="4">
    <source>
        <dbReference type="ARBA" id="ARBA00022692"/>
    </source>
</evidence>
<dbReference type="InterPro" id="IPR018480">
    <property type="entry name" value="PNAcMuramoyl-5peptid_Trfase_CS"/>
</dbReference>
<dbReference type="Pfam" id="PF00953">
    <property type="entry name" value="Glycos_transf_4"/>
    <property type="match status" value="1"/>
</dbReference>
<keyword evidence="7" id="KW-0460">Magnesium</keyword>
<organism evidence="9 10">
    <name type="scientific">Arenibacter aquaticus</name>
    <dbReference type="NCBI Taxonomy" id="2489054"/>
    <lineage>
        <taxon>Bacteria</taxon>
        <taxon>Pseudomonadati</taxon>
        <taxon>Bacteroidota</taxon>
        <taxon>Flavobacteriia</taxon>
        <taxon>Flavobacteriales</taxon>
        <taxon>Flavobacteriaceae</taxon>
        <taxon>Arenibacter</taxon>
    </lineage>
</organism>
<keyword evidence="4 8" id="KW-0812">Transmembrane</keyword>
<feature type="transmembrane region" description="Helical" evidence="8">
    <location>
        <begin position="338"/>
        <end position="357"/>
    </location>
</feature>
<protein>
    <submittedName>
        <fullName evidence="9">Undecaprenyl/decaprenyl-phosphate alpha-N-acetylglucosaminyl 1-phosphate transferase</fullName>
    </submittedName>
</protein>
<feature type="transmembrane region" description="Helical" evidence="8">
    <location>
        <begin position="117"/>
        <end position="141"/>
    </location>
</feature>
<gene>
    <name evidence="9" type="ORF">EHW67_16115</name>
</gene>
<evidence type="ECO:0000256" key="2">
    <source>
        <dbReference type="ARBA" id="ARBA00022475"/>
    </source>
</evidence>
<dbReference type="GO" id="GO:0071555">
    <property type="term" value="P:cell wall organization"/>
    <property type="evidence" value="ECO:0007669"/>
    <property type="project" value="TreeGrafter"/>
</dbReference>
<keyword evidence="3 9" id="KW-0808">Transferase</keyword>
<accession>A0A430JYD3</accession>
<reference evidence="9 10" key="1">
    <citation type="submission" date="2018-11" db="EMBL/GenBank/DDBJ databases">
        <title>Arenibacter aquaticus sp.nov., a marine bacterium isolated from surface seawater in the South China Sea.</title>
        <authorList>
            <person name="Guo J."/>
            <person name="Sun J."/>
        </authorList>
    </citation>
    <scope>NUCLEOTIDE SEQUENCE [LARGE SCALE GENOMIC DNA]</scope>
    <source>
        <strain evidence="9 10">GUO666</strain>
    </source>
</reference>
<evidence type="ECO:0000256" key="3">
    <source>
        <dbReference type="ARBA" id="ARBA00022679"/>
    </source>
</evidence>
<feature type="transmembrane region" description="Helical" evidence="8">
    <location>
        <begin position="313"/>
        <end position="332"/>
    </location>
</feature>
<dbReference type="OrthoDB" id="9783652at2"/>
<dbReference type="PANTHER" id="PTHR22926">
    <property type="entry name" value="PHOSPHO-N-ACETYLMURAMOYL-PENTAPEPTIDE-TRANSFERASE"/>
    <property type="match status" value="1"/>
</dbReference>
<dbReference type="AlphaFoldDB" id="A0A430JYD3"/>
<feature type="binding site" evidence="7">
    <location>
        <position position="229"/>
    </location>
    <ligand>
        <name>Mg(2+)</name>
        <dbReference type="ChEBI" id="CHEBI:18420"/>
    </ligand>
</feature>
<keyword evidence="6 8" id="KW-0472">Membrane</keyword>
<dbReference type="GO" id="GO:0044038">
    <property type="term" value="P:cell wall macromolecule biosynthetic process"/>
    <property type="evidence" value="ECO:0007669"/>
    <property type="project" value="TreeGrafter"/>
</dbReference>
<feature type="transmembrane region" description="Helical" evidence="8">
    <location>
        <begin position="199"/>
        <end position="219"/>
    </location>
</feature>
<dbReference type="InterPro" id="IPR000715">
    <property type="entry name" value="Glycosyl_transferase_4"/>
</dbReference>
<keyword evidence="10" id="KW-1185">Reference proteome</keyword>
<evidence type="ECO:0000256" key="1">
    <source>
        <dbReference type="ARBA" id="ARBA00004651"/>
    </source>
</evidence>
<comment type="subcellular location">
    <subcellularLocation>
        <location evidence="1">Cell membrane</location>
        <topology evidence="1">Multi-pass membrane protein</topology>
    </subcellularLocation>
</comment>
<name>A0A430JYD3_9FLAO</name>
<feature type="transmembrane region" description="Helical" evidence="8">
    <location>
        <begin position="264"/>
        <end position="282"/>
    </location>
</feature>
<feature type="transmembrane region" description="Helical" evidence="8">
    <location>
        <begin position="58"/>
        <end position="80"/>
    </location>
</feature>
<feature type="transmembrane region" description="Helical" evidence="8">
    <location>
        <begin position="86"/>
        <end position="105"/>
    </location>
</feature>
<dbReference type="GO" id="GO:0009103">
    <property type="term" value="P:lipopolysaccharide biosynthetic process"/>
    <property type="evidence" value="ECO:0007669"/>
    <property type="project" value="TreeGrafter"/>
</dbReference>
<dbReference type="Proteomes" id="UP000267585">
    <property type="component" value="Unassembled WGS sequence"/>
</dbReference>
<feature type="binding site" evidence="7">
    <location>
        <position position="168"/>
    </location>
    <ligand>
        <name>Mg(2+)</name>
        <dbReference type="ChEBI" id="CHEBI:18420"/>
    </ligand>
</feature>
<evidence type="ECO:0000313" key="9">
    <source>
        <dbReference type="EMBL" id="RTE51735.1"/>
    </source>
</evidence>
<dbReference type="GO" id="GO:0005886">
    <property type="term" value="C:plasma membrane"/>
    <property type="evidence" value="ECO:0007669"/>
    <property type="project" value="UniProtKB-SubCell"/>
</dbReference>
<evidence type="ECO:0000256" key="5">
    <source>
        <dbReference type="ARBA" id="ARBA00022989"/>
    </source>
</evidence>
<dbReference type="PROSITE" id="PS01348">
    <property type="entry name" value="MRAY_2"/>
    <property type="match status" value="1"/>
</dbReference>
<dbReference type="GO" id="GO:0016780">
    <property type="term" value="F:phosphotransferase activity, for other substituted phosphate groups"/>
    <property type="evidence" value="ECO:0007669"/>
    <property type="project" value="InterPro"/>
</dbReference>
<dbReference type="GO" id="GO:0046872">
    <property type="term" value="F:metal ion binding"/>
    <property type="evidence" value="ECO:0007669"/>
    <property type="project" value="UniProtKB-KW"/>
</dbReference>